<keyword evidence="5" id="KW-1185">Reference proteome</keyword>
<feature type="domain" description="Response regulatory" evidence="2">
    <location>
        <begin position="5"/>
        <end position="119"/>
    </location>
</feature>
<accession>A0A7W8MXB1</accession>
<dbReference type="Gene3D" id="3.40.50.2300">
    <property type="match status" value="1"/>
</dbReference>
<gene>
    <name evidence="4" type="ORF">HNQ34_002571</name>
</gene>
<dbReference type="PANTHER" id="PTHR37299:SF1">
    <property type="entry name" value="STAGE 0 SPORULATION PROTEIN A HOMOLOG"/>
    <property type="match status" value="1"/>
</dbReference>
<dbReference type="GO" id="GO:0003677">
    <property type="term" value="F:DNA binding"/>
    <property type="evidence" value="ECO:0007669"/>
    <property type="project" value="InterPro"/>
</dbReference>
<proteinExistence type="predicted"/>
<evidence type="ECO:0000313" key="4">
    <source>
        <dbReference type="EMBL" id="MBB5325470.1"/>
    </source>
</evidence>
<dbReference type="Gene3D" id="2.40.50.1020">
    <property type="entry name" value="LytTr DNA-binding domain"/>
    <property type="match status" value="1"/>
</dbReference>
<evidence type="ECO:0000313" key="5">
    <source>
        <dbReference type="Proteomes" id="UP000520011"/>
    </source>
</evidence>
<dbReference type="GO" id="GO:0000156">
    <property type="term" value="F:phosphorelay response regulator activity"/>
    <property type="evidence" value="ECO:0007669"/>
    <property type="project" value="InterPro"/>
</dbReference>
<dbReference type="RefSeq" id="WP_183255030.1">
    <property type="nucleotide sequence ID" value="NZ_JACHEP010000016.1"/>
</dbReference>
<dbReference type="SMART" id="SM00448">
    <property type="entry name" value="REC"/>
    <property type="match status" value="1"/>
</dbReference>
<sequence>MEPLKIVIADDHDSSRTLLRHFVSLLPHYCIVGEAATGEELVQLVLKEKPDIALVDINMPNLDGMEAVKSCKELLPSLQVIFTTGCDEFAVEAFKIAAVDYIVKPIEPTRLFNALEKARKFIQLYDQPEKRKSKRLDIKLQNSILFIPMEDILFIEKESRKTVIHTQAEKYETNEPLNELETRLDHYFLKTHRSYIVNLKKVIKIEAVGETYWARFSNSDKVAYISKLKINDVQKKIIHLH</sequence>
<keyword evidence="1" id="KW-0597">Phosphoprotein</keyword>
<protein>
    <submittedName>
        <fullName evidence="4">Two-component system LytT family response regulator</fullName>
    </submittedName>
</protein>
<dbReference type="SMART" id="SM00850">
    <property type="entry name" value="LytTR"/>
    <property type="match status" value="1"/>
</dbReference>
<evidence type="ECO:0000256" key="1">
    <source>
        <dbReference type="PROSITE-ProRule" id="PRU00169"/>
    </source>
</evidence>
<dbReference type="InterPro" id="IPR046947">
    <property type="entry name" value="LytR-like"/>
</dbReference>
<dbReference type="Proteomes" id="UP000520011">
    <property type="component" value="Unassembled WGS sequence"/>
</dbReference>
<evidence type="ECO:0000259" key="2">
    <source>
        <dbReference type="PROSITE" id="PS50110"/>
    </source>
</evidence>
<dbReference type="PROSITE" id="PS50110">
    <property type="entry name" value="RESPONSE_REGULATORY"/>
    <property type="match status" value="1"/>
</dbReference>
<dbReference type="Pfam" id="PF04397">
    <property type="entry name" value="LytTR"/>
    <property type="match status" value="1"/>
</dbReference>
<name>A0A7W8MXB1_9BACL</name>
<feature type="modified residue" description="4-aspartylphosphate" evidence="1">
    <location>
        <position position="56"/>
    </location>
</feature>
<dbReference type="AlphaFoldDB" id="A0A7W8MXB1"/>
<dbReference type="InterPro" id="IPR001789">
    <property type="entry name" value="Sig_transdc_resp-reg_receiver"/>
</dbReference>
<dbReference type="PROSITE" id="PS50930">
    <property type="entry name" value="HTH_LYTTR"/>
    <property type="match status" value="1"/>
</dbReference>
<dbReference type="Pfam" id="PF00072">
    <property type="entry name" value="Response_reg"/>
    <property type="match status" value="1"/>
</dbReference>
<reference evidence="4 5" key="1">
    <citation type="submission" date="2020-08" db="EMBL/GenBank/DDBJ databases">
        <title>Genomic Encyclopedia of Type Strains, Phase IV (KMG-IV): sequencing the most valuable type-strain genomes for metagenomic binning, comparative biology and taxonomic classification.</title>
        <authorList>
            <person name="Goeker M."/>
        </authorList>
    </citation>
    <scope>NUCLEOTIDE SEQUENCE [LARGE SCALE GENOMIC DNA]</scope>
    <source>
        <strain evidence="4 5">DSM 16325</strain>
    </source>
</reference>
<dbReference type="PANTHER" id="PTHR37299">
    <property type="entry name" value="TRANSCRIPTIONAL REGULATOR-RELATED"/>
    <property type="match status" value="1"/>
</dbReference>
<dbReference type="InterPro" id="IPR007492">
    <property type="entry name" value="LytTR_DNA-bd_dom"/>
</dbReference>
<dbReference type="EMBL" id="JACHEP010000016">
    <property type="protein sequence ID" value="MBB5325470.1"/>
    <property type="molecule type" value="Genomic_DNA"/>
</dbReference>
<feature type="domain" description="HTH LytTR-type" evidence="3">
    <location>
        <begin position="136"/>
        <end position="239"/>
    </location>
</feature>
<evidence type="ECO:0000259" key="3">
    <source>
        <dbReference type="PROSITE" id="PS50930"/>
    </source>
</evidence>
<dbReference type="InterPro" id="IPR011006">
    <property type="entry name" value="CheY-like_superfamily"/>
</dbReference>
<dbReference type="SUPFAM" id="SSF52172">
    <property type="entry name" value="CheY-like"/>
    <property type="match status" value="1"/>
</dbReference>
<comment type="caution">
    <text evidence="4">The sequence shown here is derived from an EMBL/GenBank/DDBJ whole genome shotgun (WGS) entry which is preliminary data.</text>
</comment>
<organism evidence="4 5">
    <name type="scientific">Anoxybacteroides tepidamans</name>
    <dbReference type="NCBI Taxonomy" id="265948"/>
    <lineage>
        <taxon>Bacteria</taxon>
        <taxon>Bacillati</taxon>
        <taxon>Bacillota</taxon>
        <taxon>Bacilli</taxon>
        <taxon>Bacillales</taxon>
        <taxon>Anoxybacillaceae</taxon>
        <taxon>Anoxybacteroides</taxon>
    </lineage>
</organism>